<sequence length="920" mass="101264">MAEGQPDMQIVYNTGFTSVSFFLPILVLSGAFYLLDATDRINRYYIALAGLLMGVAISAMHYVGQLGIATYHCTYRVGNVVGASIISIVASIIALNVFFTLRESWTDSWWKRVLCGTVLACSVSGMHWTATVGTWYRFKGSGSRPTDPLSRKQTVIVCATLSVATCILMLLVALIAGYKKKTCRSRAQQLVLACGYFDEGGRIMVTTEGALPTQKIADHYMDKVFDRTHPAFIWAFRASYNWHTLKALIPGMKDHLHATDSAAMHCPEESRSMVNTCSACPDFSMVFKELFILAALNLAYQIHRPLEVLGRLFEEPLETGRRTRLPSCRRSSDVESTPSPVDKEKDILLRFLSAGKFLFVTRQVSKTDVALFGAAGFRFAPITQISGALSKTMELPSDELTARLQHMRTQTASEKLMPPGVHLACFMLRPRLHQGFDILVPGKSRNQLPAVKLPYDDLTDQQAEVLRKLDDHTVAQMFEMLQGSTDLGSKNETEFYRDFLRALTQLVRQIDDTKILQAKFSACVVEAPCQPQGHSDTASKPCSLLSIHMISTIYTPSPKSDFVFIPLRSFTVQQQVYMGVADQEAFARQAVVEFAHCFEPGEDENKRNSNHSSRVPILSSRAPDSPSSWHWSKGSSQRSIDEARGSSSTAEKLVNSASGAIVVSNDVTLDITDTLKPIEKAGEGQNEMGSTGGASATAVETETYVDKLFALYQALSYLRSSPSLLSAFFSNPTTTPSSSSSTRTSPQPNTTTQQWLRYLETYLLTPLFTYLPSLNPLSDPKASNNRTNFKSAGSASNGGADVLTTILVLASLFVVFKIANYIRSAGGWIRRLGMGRWLGGLWRAWWSGWGGSLGAAVVVGREGEEERGDMMLEDRLGGAVMALGTVMGEEEDRFRGGQGGVVGFEAEGVEREFTTGRKWD</sequence>
<evidence type="ECO:0000313" key="4">
    <source>
        <dbReference type="EMBL" id="ERF74591.1"/>
    </source>
</evidence>
<keyword evidence="2" id="KW-1133">Transmembrane helix</keyword>
<feature type="domain" description="MHYT" evidence="3">
    <location>
        <begin position="1"/>
        <end position="137"/>
    </location>
</feature>
<feature type="compositionally biased region" description="Low complexity" evidence="1">
    <location>
        <begin position="625"/>
        <end position="638"/>
    </location>
</feature>
<dbReference type="eggNOG" id="ENOG502R57D">
    <property type="taxonomic scope" value="Eukaryota"/>
</dbReference>
<dbReference type="InterPro" id="IPR005330">
    <property type="entry name" value="MHYT_dom"/>
</dbReference>
<feature type="transmembrane region" description="Helical" evidence="2">
    <location>
        <begin position="154"/>
        <end position="178"/>
    </location>
</feature>
<dbReference type="OMA" id="HERFEHI"/>
<reference evidence="5" key="1">
    <citation type="journal article" date="2014" name="BMC Genomics">
        <title>Genome characteristics reveal the impact of lichenization on lichen-forming fungus Endocarpon pusillum Hedwig (Verrucariales, Ascomycota).</title>
        <authorList>
            <person name="Wang Y.-Y."/>
            <person name="Liu B."/>
            <person name="Zhang X.-Y."/>
            <person name="Zhou Q.-M."/>
            <person name="Zhang T."/>
            <person name="Li H."/>
            <person name="Yu Y.-F."/>
            <person name="Zhang X.-L."/>
            <person name="Hao X.-Y."/>
            <person name="Wang M."/>
            <person name="Wang L."/>
            <person name="Wei J.-C."/>
        </authorList>
    </citation>
    <scope>NUCLEOTIDE SEQUENCE [LARGE SCALE GENOMIC DNA]</scope>
    <source>
        <strain evidence="5">Z07020 / HMAS-L-300199</strain>
    </source>
</reference>
<feature type="transmembrane region" description="Helical" evidence="2">
    <location>
        <begin position="113"/>
        <end position="134"/>
    </location>
</feature>
<dbReference type="GeneID" id="19235782"/>
<dbReference type="Proteomes" id="UP000019373">
    <property type="component" value="Unassembled WGS sequence"/>
</dbReference>
<dbReference type="HOGENOM" id="CLU_008375_2_0_1"/>
<gene>
    <name evidence="4" type="ORF">EPUS_00721</name>
</gene>
<keyword evidence="5" id="KW-1185">Reference proteome</keyword>
<feature type="transmembrane region" description="Helical" evidence="2">
    <location>
        <begin position="15"/>
        <end position="35"/>
    </location>
</feature>
<evidence type="ECO:0000256" key="1">
    <source>
        <dbReference type="SAM" id="MobiDB-lite"/>
    </source>
</evidence>
<dbReference type="AlphaFoldDB" id="U1GRI3"/>
<evidence type="ECO:0000256" key="2">
    <source>
        <dbReference type="SAM" id="Phobius"/>
    </source>
</evidence>
<feature type="transmembrane region" description="Helical" evidence="2">
    <location>
        <begin position="83"/>
        <end position="101"/>
    </location>
</feature>
<proteinExistence type="predicted"/>
<dbReference type="PANTHER" id="PTHR35152:SF1">
    <property type="entry name" value="DOMAIN SIGNALLING PROTEIN, PUTATIVE (AFU_ORTHOLOGUE AFUA_5G11310)-RELATED"/>
    <property type="match status" value="1"/>
</dbReference>
<dbReference type="Pfam" id="PF03707">
    <property type="entry name" value="MHYT"/>
    <property type="match status" value="1"/>
</dbReference>
<organism evidence="4 5">
    <name type="scientific">Endocarpon pusillum (strain Z07020 / HMAS-L-300199)</name>
    <name type="common">Lichen-forming fungus</name>
    <dbReference type="NCBI Taxonomy" id="1263415"/>
    <lineage>
        <taxon>Eukaryota</taxon>
        <taxon>Fungi</taxon>
        <taxon>Dikarya</taxon>
        <taxon>Ascomycota</taxon>
        <taxon>Pezizomycotina</taxon>
        <taxon>Eurotiomycetes</taxon>
        <taxon>Chaetothyriomycetidae</taxon>
        <taxon>Verrucariales</taxon>
        <taxon>Verrucariaceae</taxon>
        <taxon>Endocarpon</taxon>
    </lineage>
</organism>
<dbReference type="PROSITE" id="PS50924">
    <property type="entry name" value="MHYT"/>
    <property type="match status" value="1"/>
</dbReference>
<evidence type="ECO:0000313" key="5">
    <source>
        <dbReference type="Proteomes" id="UP000019373"/>
    </source>
</evidence>
<protein>
    <recommendedName>
        <fullName evidence="3">MHYT domain-containing protein</fullName>
    </recommendedName>
</protein>
<feature type="region of interest" description="Disordered" evidence="1">
    <location>
        <begin position="601"/>
        <end position="647"/>
    </location>
</feature>
<dbReference type="EMBL" id="KE720872">
    <property type="protein sequence ID" value="ERF74591.1"/>
    <property type="molecule type" value="Genomic_DNA"/>
</dbReference>
<dbReference type="OrthoDB" id="264015at2759"/>
<dbReference type="RefSeq" id="XP_007799692.1">
    <property type="nucleotide sequence ID" value="XM_007801501.1"/>
</dbReference>
<feature type="transmembrane region" description="Helical" evidence="2">
    <location>
        <begin position="44"/>
        <end position="63"/>
    </location>
</feature>
<accession>U1GRI3</accession>
<evidence type="ECO:0000259" key="3">
    <source>
        <dbReference type="PROSITE" id="PS50924"/>
    </source>
</evidence>
<name>U1GRI3_ENDPU</name>
<keyword evidence="2" id="KW-0812">Transmembrane</keyword>
<keyword evidence="2" id="KW-0472">Membrane</keyword>
<dbReference type="PANTHER" id="PTHR35152">
    <property type="entry name" value="DOMAIN SIGNALLING PROTEIN, PUTATIVE (AFU_ORTHOLOGUE AFUA_5G11310)-RELATED"/>
    <property type="match status" value="1"/>
</dbReference>